<evidence type="ECO:0000313" key="1">
    <source>
        <dbReference type="EMBL" id="OGD03903.1"/>
    </source>
</evidence>
<reference evidence="1 2" key="1">
    <citation type="journal article" date="2016" name="Nat. Commun.">
        <title>Thousands of microbial genomes shed light on interconnected biogeochemical processes in an aquifer system.</title>
        <authorList>
            <person name="Anantharaman K."/>
            <person name="Brown C.T."/>
            <person name="Hug L.A."/>
            <person name="Sharon I."/>
            <person name="Castelle C.J."/>
            <person name="Probst A.J."/>
            <person name="Thomas B.C."/>
            <person name="Singh A."/>
            <person name="Wilkins M.J."/>
            <person name="Karaoz U."/>
            <person name="Brodie E.L."/>
            <person name="Williams K.H."/>
            <person name="Hubbard S.S."/>
            <person name="Banfield J.F."/>
        </authorList>
    </citation>
    <scope>NUCLEOTIDE SEQUENCE [LARGE SCALE GENOMIC DNA]</scope>
</reference>
<dbReference type="Proteomes" id="UP000177080">
    <property type="component" value="Unassembled WGS sequence"/>
</dbReference>
<dbReference type="AlphaFoldDB" id="A0A1F4ZC78"/>
<name>A0A1F4ZC78_9BACT</name>
<comment type="caution">
    <text evidence="1">The sequence shown here is derived from an EMBL/GenBank/DDBJ whole genome shotgun (WGS) entry which is preliminary data.</text>
</comment>
<evidence type="ECO:0000313" key="2">
    <source>
        <dbReference type="Proteomes" id="UP000177080"/>
    </source>
</evidence>
<evidence type="ECO:0008006" key="3">
    <source>
        <dbReference type="Google" id="ProtNLM"/>
    </source>
</evidence>
<accession>A0A1F4ZC78</accession>
<dbReference type="STRING" id="1797259.A2989_04350"/>
<protein>
    <recommendedName>
        <fullName evidence="3">Translation elongation factor-like protein</fullName>
    </recommendedName>
</protein>
<proteinExistence type="predicted"/>
<dbReference type="Gene3D" id="2.40.30.10">
    <property type="entry name" value="Translation factors"/>
    <property type="match status" value="1"/>
</dbReference>
<dbReference type="EMBL" id="MEXN01000004">
    <property type="protein sequence ID" value="OGD03903.1"/>
    <property type="molecule type" value="Genomic_DNA"/>
</dbReference>
<dbReference type="InterPro" id="IPR009000">
    <property type="entry name" value="Transl_B-barrel_sf"/>
</dbReference>
<gene>
    <name evidence="1" type="ORF">A2989_04350</name>
</gene>
<dbReference type="SUPFAM" id="SSF50447">
    <property type="entry name" value="Translation proteins"/>
    <property type="match status" value="1"/>
</dbReference>
<organism evidence="1 2">
    <name type="scientific">Candidatus Amesbacteria bacterium RIFCSPLOWO2_01_FULL_48_25</name>
    <dbReference type="NCBI Taxonomy" id="1797259"/>
    <lineage>
        <taxon>Bacteria</taxon>
        <taxon>Candidatus Amesiibacteriota</taxon>
    </lineage>
</organism>
<sequence>MKVGVVSHYFPTIGVAIVDLTQSLYIGERIRFSGSSNFSQTVSSLQIEHVQVESAQPGQSIGLKVTKPVLAGDEVIVERI</sequence>